<gene>
    <name evidence="2" type="ORF">SAMN05444972_11947</name>
</gene>
<keyword evidence="3" id="KW-1185">Reference proteome</keyword>
<sequence>MKQRNSININEFVKNESFYSIFIIPISYFLTFFYERGKLSYYQIPLEYTPTDISLIFNNGIMVSIILLFLIIIFGTGSFIKEKDPISTWLNKCFIILLVCRVIIIDSTSNTVALWSGIFLMLYSIMDLFIPLIPLIFFRKKIRFHRYWSLVVKQFESEKLLNKPPNNQPSYKKLIKYRPLVYFIMIKYLYFMRRYQRFIRVILIQRYPFYMRKGIKITIIIFLIGSFISNMGYRDSQDKNYYRFIQLKDEKEKNLFVILGSYKDSFIVAPVNLINKRITPSFQLVDIDTKKQLKIYTKHVGKLKVRKNQLPKKYLK</sequence>
<feature type="transmembrane region" description="Helical" evidence="1">
    <location>
        <begin position="113"/>
        <end position="138"/>
    </location>
</feature>
<accession>A0A1I6URV9</accession>
<feature type="transmembrane region" description="Helical" evidence="1">
    <location>
        <begin position="89"/>
        <end position="107"/>
    </location>
</feature>
<dbReference type="RefSeq" id="WP_091839813.1">
    <property type="nucleotide sequence ID" value="NZ_FPAA01000019.1"/>
</dbReference>
<evidence type="ECO:0000256" key="1">
    <source>
        <dbReference type="SAM" id="Phobius"/>
    </source>
</evidence>
<evidence type="ECO:0000313" key="2">
    <source>
        <dbReference type="EMBL" id="SFT04198.1"/>
    </source>
</evidence>
<keyword evidence="1" id="KW-0812">Transmembrane</keyword>
<dbReference type="EMBL" id="FPAA01000019">
    <property type="protein sequence ID" value="SFT04198.1"/>
    <property type="molecule type" value="Genomic_DNA"/>
</dbReference>
<proteinExistence type="predicted"/>
<dbReference type="AlphaFoldDB" id="A0A1I6URV9"/>
<feature type="transmembrane region" description="Helical" evidence="1">
    <location>
        <begin position="215"/>
        <end position="233"/>
    </location>
</feature>
<keyword evidence="1" id="KW-0472">Membrane</keyword>
<feature type="transmembrane region" description="Helical" evidence="1">
    <location>
        <begin position="12"/>
        <end position="34"/>
    </location>
</feature>
<feature type="transmembrane region" description="Helical" evidence="1">
    <location>
        <begin position="54"/>
        <end position="77"/>
    </location>
</feature>
<evidence type="ECO:0000313" key="3">
    <source>
        <dbReference type="Proteomes" id="UP000198660"/>
    </source>
</evidence>
<name>A0A1I6URV9_9BACL</name>
<feature type="transmembrane region" description="Helical" evidence="1">
    <location>
        <begin position="179"/>
        <end position="195"/>
    </location>
</feature>
<reference evidence="3" key="1">
    <citation type="submission" date="2016-10" db="EMBL/GenBank/DDBJ databases">
        <authorList>
            <person name="Varghese N."/>
            <person name="Submissions S."/>
        </authorList>
    </citation>
    <scope>NUCLEOTIDE SEQUENCE [LARGE SCALE GENOMIC DNA]</scope>
    <source>
        <strain evidence="3">DSM 45789</strain>
    </source>
</reference>
<protein>
    <submittedName>
        <fullName evidence="2">Uncharacterized protein</fullName>
    </submittedName>
</protein>
<keyword evidence="1" id="KW-1133">Transmembrane helix</keyword>
<dbReference type="Proteomes" id="UP000198660">
    <property type="component" value="Unassembled WGS sequence"/>
</dbReference>
<organism evidence="2 3">
    <name type="scientific">Marininema halotolerans</name>
    <dbReference type="NCBI Taxonomy" id="1155944"/>
    <lineage>
        <taxon>Bacteria</taxon>
        <taxon>Bacillati</taxon>
        <taxon>Bacillota</taxon>
        <taxon>Bacilli</taxon>
        <taxon>Bacillales</taxon>
        <taxon>Thermoactinomycetaceae</taxon>
        <taxon>Marininema</taxon>
    </lineage>
</organism>